<dbReference type="PROSITE" id="PS50835">
    <property type="entry name" value="IG_LIKE"/>
    <property type="match status" value="1"/>
</dbReference>
<keyword evidence="10" id="KW-0393">Immunoglobulin domain</keyword>
<reference evidence="14" key="2">
    <citation type="submission" date="2025-09" db="UniProtKB">
        <authorList>
            <consortium name="Ensembl"/>
        </authorList>
    </citation>
    <scope>IDENTIFICATION</scope>
</reference>
<dbReference type="InterPro" id="IPR050467">
    <property type="entry name" value="LRFN"/>
</dbReference>
<dbReference type="GO" id="GO:0016020">
    <property type="term" value="C:membrane"/>
    <property type="evidence" value="ECO:0007669"/>
    <property type="project" value="UniProtKB-SubCell"/>
</dbReference>
<reference evidence="14" key="1">
    <citation type="submission" date="2025-08" db="UniProtKB">
        <authorList>
            <consortium name="Ensembl"/>
        </authorList>
    </citation>
    <scope>IDENTIFICATION</scope>
</reference>
<dbReference type="InterPro" id="IPR003591">
    <property type="entry name" value="Leu-rich_rpt_typical-subtyp"/>
</dbReference>
<dbReference type="InterPro" id="IPR013098">
    <property type="entry name" value="Ig_I-set"/>
</dbReference>
<keyword evidence="9" id="KW-0325">Glycoprotein</keyword>
<feature type="transmembrane region" description="Helical" evidence="11">
    <location>
        <begin position="541"/>
        <end position="566"/>
    </location>
</feature>
<protein>
    <recommendedName>
        <fullName evidence="13">Ig-like domain-containing protein</fullName>
    </recommendedName>
</protein>
<dbReference type="InterPro" id="IPR007110">
    <property type="entry name" value="Ig-like_dom"/>
</dbReference>
<dbReference type="PANTHER" id="PTHR45842">
    <property type="entry name" value="SYNAPTIC ADHESION-LIKE MOLECULE SALM"/>
    <property type="match status" value="1"/>
</dbReference>
<keyword evidence="2" id="KW-0433">Leucine-rich repeat</keyword>
<evidence type="ECO:0000256" key="8">
    <source>
        <dbReference type="ARBA" id="ARBA00023157"/>
    </source>
</evidence>
<dbReference type="InterPro" id="IPR032675">
    <property type="entry name" value="LRR_dom_sf"/>
</dbReference>
<dbReference type="InterPro" id="IPR003599">
    <property type="entry name" value="Ig_sub"/>
</dbReference>
<evidence type="ECO:0000256" key="6">
    <source>
        <dbReference type="ARBA" id="ARBA00022989"/>
    </source>
</evidence>
<dbReference type="InterPro" id="IPR000372">
    <property type="entry name" value="LRRNT"/>
</dbReference>
<dbReference type="Gene3D" id="2.60.40.10">
    <property type="entry name" value="Immunoglobulins"/>
    <property type="match status" value="1"/>
</dbReference>
<feature type="signal peptide" evidence="12">
    <location>
        <begin position="1"/>
        <end position="32"/>
    </location>
</feature>
<proteinExistence type="predicted"/>
<dbReference type="InterPro" id="IPR003598">
    <property type="entry name" value="Ig_sub2"/>
</dbReference>
<accession>A0A8C8RSF3</accession>
<dbReference type="SUPFAM" id="SSF52058">
    <property type="entry name" value="L domain-like"/>
    <property type="match status" value="1"/>
</dbReference>
<evidence type="ECO:0000259" key="13">
    <source>
        <dbReference type="PROSITE" id="PS50835"/>
    </source>
</evidence>
<keyword evidence="15" id="KW-1185">Reference proteome</keyword>
<keyword evidence="6 11" id="KW-1133">Transmembrane helix</keyword>
<dbReference type="InterPro" id="IPR036179">
    <property type="entry name" value="Ig-like_dom_sf"/>
</dbReference>
<dbReference type="FunFam" id="2.60.40.10:FF:000076">
    <property type="entry name" value="Leucine-rich repeat and Ig domain-containing 4"/>
    <property type="match status" value="1"/>
</dbReference>
<comment type="subcellular location">
    <subcellularLocation>
        <location evidence="1">Membrane</location>
        <topology evidence="1">Single-pass type I membrane protein</topology>
    </subcellularLocation>
</comment>
<dbReference type="SMART" id="SM00408">
    <property type="entry name" value="IGc2"/>
    <property type="match status" value="1"/>
</dbReference>
<sequence>GDAGSNSPSSWACWHPLFFLALEAFLTGSSWSCPSKCQCSFQDMSVFCNRRRLTTVPGGIPPESELLDLSKNQIRTLHQGMFSRLQLLKELDLSENVISNVEAGAFNSLQQLMTLRLKSNQLKIVPPGVFTGLPNLTILDISENKIVIFLDYSFKDLFNLRELEAGDNHLLFISPRAFSGLLRLRQLVLEKCNLTDVPTLALSQLHHLVELRFKVLNISVLHNYSFQRLHRLNLLEIDRWPFLARLEPHSLFGLNLTSLSITKCNLSAIPYEAVRHLVFLRYLDLSYNPILEIHGKRLGVLLRLQEFHLSGGRLAAIATNAFQGLNYFRLLNVSGNALRTLEEGVFHSVGNLEVLRLDRNPLACDCRLLWIIRRRRRLNFGGQQPACMSPKIVKGKAFKDFSDVILPSHFTCRMAKIPDKTPQQVSIEEGSKATLICKGEGDPHPTIYWVSPHNIRLESNHKGRMRVFSDGTLEIDYALAQDSGAYQCVASNVAGNDTLMAHLQVSNPSTLSSNDSFLFSNSSNFNGSEAIQPFLLNVSTLVGVLAMGILPFLSSVTVCFVFIFFWSKSKGKVKHQATFEFVPHYPHASWNKSHSNSKFAMKLM</sequence>
<dbReference type="SUPFAM" id="SSF48726">
    <property type="entry name" value="Immunoglobulin"/>
    <property type="match status" value="1"/>
</dbReference>
<dbReference type="FunFam" id="3.80.10.10:FF:000014">
    <property type="entry name" value="Leucine-rich repeat and immunoglobulin-like domain-containing nogo receptor-interacting protein 1"/>
    <property type="match status" value="1"/>
</dbReference>
<keyword evidence="8" id="KW-1015">Disulfide bond</keyword>
<dbReference type="InterPro" id="IPR001611">
    <property type="entry name" value="Leu-rich_rpt"/>
</dbReference>
<evidence type="ECO:0000256" key="11">
    <source>
        <dbReference type="SAM" id="Phobius"/>
    </source>
</evidence>
<feature type="chain" id="PRO_5034100772" description="Ig-like domain-containing protein" evidence="12">
    <location>
        <begin position="33"/>
        <end position="604"/>
    </location>
</feature>
<evidence type="ECO:0000256" key="5">
    <source>
        <dbReference type="ARBA" id="ARBA00022737"/>
    </source>
</evidence>
<evidence type="ECO:0000313" key="15">
    <source>
        <dbReference type="Proteomes" id="UP000694393"/>
    </source>
</evidence>
<name>A0A8C8RSF3_9SAUR</name>
<keyword evidence="5" id="KW-0677">Repeat</keyword>
<evidence type="ECO:0000256" key="3">
    <source>
        <dbReference type="ARBA" id="ARBA00022692"/>
    </source>
</evidence>
<dbReference type="Pfam" id="PF13855">
    <property type="entry name" value="LRR_8"/>
    <property type="match status" value="2"/>
</dbReference>
<dbReference type="Proteomes" id="UP000694393">
    <property type="component" value="Unplaced"/>
</dbReference>
<keyword evidence="7 11" id="KW-0472">Membrane</keyword>
<dbReference type="InterPro" id="IPR013783">
    <property type="entry name" value="Ig-like_fold"/>
</dbReference>
<dbReference type="Pfam" id="PF07679">
    <property type="entry name" value="I-set"/>
    <property type="match status" value="1"/>
</dbReference>
<dbReference type="PANTHER" id="PTHR45842:SF22">
    <property type="entry name" value="INSULIN-LIKE GROWTH FACTOR-BINDING PROTEIN COMPLEX ACID LABILE SUBUNIT ISOFORM X1"/>
    <property type="match status" value="1"/>
</dbReference>
<dbReference type="SMART" id="SM00013">
    <property type="entry name" value="LRRNT"/>
    <property type="match status" value="1"/>
</dbReference>
<dbReference type="AlphaFoldDB" id="A0A8C8RSF3"/>
<dbReference type="InterPro" id="IPR026906">
    <property type="entry name" value="LRR_5"/>
</dbReference>
<dbReference type="Gene3D" id="3.80.10.10">
    <property type="entry name" value="Ribonuclease Inhibitor"/>
    <property type="match status" value="1"/>
</dbReference>
<organism evidence="14 15">
    <name type="scientific">Pelusios castaneus</name>
    <name type="common">West African mud turtle</name>
    <dbReference type="NCBI Taxonomy" id="367368"/>
    <lineage>
        <taxon>Eukaryota</taxon>
        <taxon>Metazoa</taxon>
        <taxon>Chordata</taxon>
        <taxon>Craniata</taxon>
        <taxon>Vertebrata</taxon>
        <taxon>Euteleostomi</taxon>
        <taxon>Archelosauria</taxon>
        <taxon>Testudinata</taxon>
        <taxon>Testudines</taxon>
        <taxon>Pleurodira</taxon>
        <taxon>Pelomedusidae</taxon>
        <taxon>Pelusios</taxon>
    </lineage>
</organism>
<evidence type="ECO:0000256" key="4">
    <source>
        <dbReference type="ARBA" id="ARBA00022729"/>
    </source>
</evidence>
<dbReference type="Pfam" id="PF13306">
    <property type="entry name" value="LRR_5"/>
    <property type="match status" value="1"/>
</dbReference>
<evidence type="ECO:0000313" key="14">
    <source>
        <dbReference type="Ensembl" id="ENSPCEP00000008952.1"/>
    </source>
</evidence>
<dbReference type="SMART" id="SM00369">
    <property type="entry name" value="LRR_TYP"/>
    <property type="match status" value="9"/>
</dbReference>
<dbReference type="Ensembl" id="ENSPCET00000009266.1">
    <property type="protein sequence ID" value="ENSPCEP00000008952.1"/>
    <property type="gene ID" value="ENSPCEG00000007176.1"/>
</dbReference>
<feature type="domain" description="Ig-like" evidence="13">
    <location>
        <begin position="418"/>
        <end position="506"/>
    </location>
</feature>
<evidence type="ECO:0000256" key="12">
    <source>
        <dbReference type="SAM" id="SignalP"/>
    </source>
</evidence>
<keyword evidence="3 11" id="KW-0812">Transmembrane</keyword>
<evidence type="ECO:0000256" key="1">
    <source>
        <dbReference type="ARBA" id="ARBA00004479"/>
    </source>
</evidence>
<evidence type="ECO:0000256" key="9">
    <source>
        <dbReference type="ARBA" id="ARBA00023180"/>
    </source>
</evidence>
<evidence type="ECO:0000256" key="10">
    <source>
        <dbReference type="ARBA" id="ARBA00023319"/>
    </source>
</evidence>
<evidence type="ECO:0000256" key="2">
    <source>
        <dbReference type="ARBA" id="ARBA00022614"/>
    </source>
</evidence>
<evidence type="ECO:0000256" key="7">
    <source>
        <dbReference type="ARBA" id="ARBA00023136"/>
    </source>
</evidence>
<keyword evidence="4 12" id="KW-0732">Signal</keyword>
<dbReference type="SMART" id="SM00409">
    <property type="entry name" value="IG"/>
    <property type="match status" value="1"/>
</dbReference>